<accession>A0ABU2Y4I5</accession>
<dbReference type="InterPro" id="IPR011990">
    <property type="entry name" value="TPR-like_helical_dom_sf"/>
</dbReference>
<organism evidence="8 9">
    <name type="scientific">Urechidicola vernalis</name>
    <dbReference type="NCBI Taxonomy" id="3075600"/>
    <lineage>
        <taxon>Bacteria</taxon>
        <taxon>Pseudomonadati</taxon>
        <taxon>Bacteroidota</taxon>
        <taxon>Flavobacteriia</taxon>
        <taxon>Flavobacteriales</taxon>
        <taxon>Flavobacteriaceae</taxon>
        <taxon>Urechidicola</taxon>
    </lineage>
</organism>
<feature type="chain" id="PRO_5045291978" evidence="6">
    <location>
        <begin position="25"/>
        <end position="629"/>
    </location>
</feature>
<protein>
    <submittedName>
        <fullName evidence="8">RagB/SusD family nutrient uptake outer membrane protein</fullName>
    </submittedName>
</protein>
<keyword evidence="3 6" id="KW-0732">Signal</keyword>
<keyword evidence="9" id="KW-1185">Reference proteome</keyword>
<dbReference type="Proteomes" id="UP001252186">
    <property type="component" value="Unassembled WGS sequence"/>
</dbReference>
<proteinExistence type="inferred from homology"/>
<evidence type="ECO:0000256" key="1">
    <source>
        <dbReference type="ARBA" id="ARBA00004442"/>
    </source>
</evidence>
<dbReference type="Gene3D" id="1.25.40.10">
    <property type="entry name" value="Tetratricopeptide repeat domain"/>
    <property type="match status" value="2"/>
</dbReference>
<comment type="subcellular location">
    <subcellularLocation>
        <location evidence="1">Cell outer membrane</location>
    </subcellularLocation>
</comment>
<dbReference type="CDD" id="cd12956">
    <property type="entry name" value="CBM_SusE-F_like"/>
    <property type="match status" value="1"/>
</dbReference>
<evidence type="ECO:0000313" key="8">
    <source>
        <dbReference type="EMBL" id="MDT0552617.1"/>
    </source>
</evidence>
<evidence type="ECO:0000256" key="5">
    <source>
        <dbReference type="ARBA" id="ARBA00023237"/>
    </source>
</evidence>
<evidence type="ECO:0000256" key="2">
    <source>
        <dbReference type="ARBA" id="ARBA00006275"/>
    </source>
</evidence>
<name>A0ABU2Y4I5_9FLAO</name>
<keyword evidence="4" id="KW-0472">Membrane</keyword>
<gene>
    <name evidence="8" type="ORF">RM519_05105</name>
</gene>
<dbReference type="Pfam" id="PF07980">
    <property type="entry name" value="SusD_RagB"/>
    <property type="match status" value="1"/>
</dbReference>
<evidence type="ECO:0000259" key="7">
    <source>
        <dbReference type="Pfam" id="PF07980"/>
    </source>
</evidence>
<comment type="similarity">
    <text evidence="2">Belongs to the SusD family.</text>
</comment>
<dbReference type="Gene3D" id="1.10.3780.10">
    <property type="entry name" value="SusD-like"/>
    <property type="match status" value="2"/>
</dbReference>
<evidence type="ECO:0000313" key="9">
    <source>
        <dbReference type="Proteomes" id="UP001252186"/>
    </source>
</evidence>
<sequence length="629" mass="69057">MKKYSFKILFAGAFIFLFSLTSCIDDLDTVPKDNDITLAEDLFKDPSAYKQVLAKVYAGLAISGQQGPAGLPDISGIDEGFSQYLRQYWLAQEVTTDEAIIGWADGSLPDYHNHSWTDGNEFIRALYDRIIYQITSANAFLRQTTPDLLDARGVEGQLRAEVELYRDEARFLRALSYAHAMDLYGNVPFVTEEDEVGFIFPEQISRADLFTFIESELLAIENTLMDPGTNEYARVDKAGVWSLLAKIYLNAEVYTSQNKFTECITYANKVINAGYALEAEYEHLFLADNHMANGVIFPIAFDGLRTQSYGGTTFLIHAAVGGSMSPADFGINGGWGGNRTTSALVDLFEIDLGDLQAGLGPVSTWGLVGNATPNGWDGPDVTLHETGTANVFETFVTLTDGEWKIRENNDWTNNFGDTGADGTLEPGGDNMVVSAGAYKITVDFNANTYTIAPIGDGRALFHTDGQNKEIEDVSTFTDGYAITKFKNVDRNGVPGADSSGNFTDTDFPLFRLADIYLMYAEAVLRGGAGGSEGMAVTYFNDIRMRAGNPETVSSLDLDLILDERARELYWEGHRRTDLIRYGKFSGGDYVWPWKGGIAEGTATPGHLDLYPIPATDLNANPNLTQNAGY</sequence>
<dbReference type="InterPro" id="IPR012944">
    <property type="entry name" value="SusD_RagB_dom"/>
</dbReference>
<dbReference type="RefSeq" id="WP_311592497.1">
    <property type="nucleotide sequence ID" value="NZ_JAVRHV010000001.1"/>
</dbReference>
<dbReference type="PROSITE" id="PS51257">
    <property type="entry name" value="PROKAR_LIPOPROTEIN"/>
    <property type="match status" value="1"/>
</dbReference>
<feature type="signal peptide" evidence="6">
    <location>
        <begin position="1"/>
        <end position="24"/>
    </location>
</feature>
<evidence type="ECO:0000256" key="6">
    <source>
        <dbReference type="SAM" id="SignalP"/>
    </source>
</evidence>
<reference evidence="8 9" key="1">
    <citation type="submission" date="2023-09" db="EMBL/GenBank/DDBJ databases">
        <authorList>
            <person name="Rey-Velasco X."/>
        </authorList>
    </citation>
    <scope>NUCLEOTIDE SEQUENCE [LARGE SCALE GENOMIC DNA]</scope>
    <source>
        <strain evidence="8 9">P050</strain>
    </source>
</reference>
<keyword evidence="5" id="KW-0998">Cell outer membrane</keyword>
<dbReference type="EMBL" id="JAVRHV010000001">
    <property type="protein sequence ID" value="MDT0552617.1"/>
    <property type="molecule type" value="Genomic_DNA"/>
</dbReference>
<dbReference type="SUPFAM" id="SSF48452">
    <property type="entry name" value="TPR-like"/>
    <property type="match status" value="1"/>
</dbReference>
<evidence type="ECO:0000256" key="4">
    <source>
        <dbReference type="ARBA" id="ARBA00023136"/>
    </source>
</evidence>
<dbReference type="Gene3D" id="1.25.40.390">
    <property type="match status" value="2"/>
</dbReference>
<evidence type="ECO:0000256" key="3">
    <source>
        <dbReference type="ARBA" id="ARBA00022729"/>
    </source>
</evidence>
<feature type="domain" description="RagB/SusD" evidence="7">
    <location>
        <begin position="328"/>
        <end position="629"/>
    </location>
</feature>
<comment type="caution">
    <text evidence="8">The sequence shown here is derived from an EMBL/GenBank/DDBJ whole genome shotgun (WGS) entry which is preliminary data.</text>
</comment>